<feature type="region of interest" description="Disordered" evidence="1">
    <location>
        <begin position="227"/>
        <end position="251"/>
    </location>
</feature>
<dbReference type="AlphaFoldDB" id="A0A183LU81"/>
<accession>A0A183LU81</accession>
<evidence type="ECO:0000313" key="3">
    <source>
        <dbReference type="Proteomes" id="UP000277204"/>
    </source>
</evidence>
<proteinExistence type="predicted"/>
<dbReference type="Proteomes" id="UP000277204">
    <property type="component" value="Unassembled WGS sequence"/>
</dbReference>
<dbReference type="STRING" id="48269.A0A183LU81"/>
<reference evidence="2 3" key="1">
    <citation type="submission" date="2018-11" db="EMBL/GenBank/DDBJ databases">
        <authorList>
            <consortium name="Pathogen Informatics"/>
        </authorList>
    </citation>
    <scope>NUCLEOTIDE SEQUENCE [LARGE SCALE GENOMIC DNA]</scope>
    <source>
        <strain evidence="2 3">Zambia</strain>
    </source>
</reference>
<evidence type="ECO:0000256" key="1">
    <source>
        <dbReference type="SAM" id="MobiDB-lite"/>
    </source>
</evidence>
<gene>
    <name evidence="2" type="ORF">SMRZ_LOCUS7356</name>
</gene>
<protein>
    <submittedName>
        <fullName evidence="2">Uncharacterized protein</fullName>
    </submittedName>
</protein>
<evidence type="ECO:0000313" key="2">
    <source>
        <dbReference type="EMBL" id="VDO75892.1"/>
    </source>
</evidence>
<name>A0A183LU81_9TREM</name>
<dbReference type="EMBL" id="UZAI01002950">
    <property type="protein sequence ID" value="VDO75892.1"/>
    <property type="molecule type" value="Genomic_DNA"/>
</dbReference>
<sequence length="299" mass="33719">MVVGGSRQETLNLGAVLFGTHHQDVPAILRELVLPGRSDPVSPSFTIRDIKKLARRHAQESRQQSNRRMLINNPMINNEPMIRIQSPNSMLFNLRNPTISDIPYLYKTVDHCQDITSLQNEQINENDPDEILKKRMLSLATSCSPPFIHIPQVNQIENPYPSNISYISTTSKAMENSSLTFSTHELFPCLNSVCTNSKSSSLLSEVPFTPITSSGLMISNNNNNSNDNIHNNTNTTTNNNNVENNSTTNEDRENIDKILPSLQQNAMIYYFFSPTLIQVTLQLSGSEKNIEWNFFMTGN</sequence>
<keyword evidence="3" id="KW-1185">Reference proteome</keyword>
<organism evidence="2 3">
    <name type="scientific">Schistosoma margrebowiei</name>
    <dbReference type="NCBI Taxonomy" id="48269"/>
    <lineage>
        <taxon>Eukaryota</taxon>
        <taxon>Metazoa</taxon>
        <taxon>Spiralia</taxon>
        <taxon>Lophotrochozoa</taxon>
        <taxon>Platyhelminthes</taxon>
        <taxon>Trematoda</taxon>
        <taxon>Digenea</taxon>
        <taxon>Strigeidida</taxon>
        <taxon>Schistosomatoidea</taxon>
        <taxon>Schistosomatidae</taxon>
        <taxon>Schistosoma</taxon>
    </lineage>
</organism>
<feature type="compositionally biased region" description="Low complexity" evidence="1">
    <location>
        <begin position="227"/>
        <end position="248"/>
    </location>
</feature>